<gene>
    <name evidence="3" type="ORF">LGLO00237_LOCUS4023</name>
</gene>
<proteinExistence type="predicted"/>
<dbReference type="SUPFAM" id="SSF50729">
    <property type="entry name" value="PH domain-like"/>
    <property type="match status" value="1"/>
</dbReference>
<dbReference type="Gene3D" id="2.30.29.30">
    <property type="entry name" value="Pleckstrin-homology domain (PH domain)/Phosphotyrosine-binding domain (PTB)"/>
    <property type="match status" value="1"/>
</dbReference>
<reference evidence="3" key="1">
    <citation type="submission" date="2021-01" db="EMBL/GenBank/DDBJ databases">
        <authorList>
            <person name="Corre E."/>
            <person name="Pelletier E."/>
            <person name="Niang G."/>
            <person name="Scheremetjew M."/>
            <person name="Finn R."/>
            <person name="Kale V."/>
            <person name="Holt S."/>
            <person name="Cochrane G."/>
            <person name="Meng A."/>
            <person name="Brown T."/>
            <person name="Cohen L."/>
        </authorList>
    </citation>
    <scope>NUCLEOTIDE SEQUENCE</scope>
    <source>
        <strain evidence="3">CCCM811</strain>
    </source>
</reference>
<evidence type="ECO:0000313" key="3">
    <source>
        <dbReference type="EMBL" id="CAE0650047.1"/>
    </source>
</evidence>
<organism evidence="3">
    <name type="scientific">Lotharella globosa</name>
    <dbReference type="NCBI Taxonomy" id="91324"/>
    <lineage>
        <taxon>Eukaryota</taxon>
        <taxon>Sar</taxon>
        <taxon>Rhizaria</taxon>
        <taxon>Cercozoa</taxon>
        <taxon>Chlorarachniophyceae</taxon>
        <taxon>Lotharella</taxon>
    </lineage>
</organism>
<feature type="compositionally biased region" description="Polar residues" evidence="1">
    <location>
        <begin position="454"/>
        <end position="464"/>
    </location>
</feature>
<protein>
    <recommendedName>
        <fullName evidence="2">PH domain-containing protein</fullName>
    </recommendedName>
</protein>
<dbReference type="InterPro" id="IPR011993">
    <property type="entry name" value="PH-like_dom_sf"/>
</dbReference>
<sequence length="493" mass="54845">MPPEEGERTGKTVKALGNIDLTNSSVIVEKDPSFPENCFILKTPTRDYYISAADPFKMNTWISVLRLNSKLGDIVFLGMLYTIRGVALSPAATGMPGGGSDCSHGAVVFRLGTLVKNVSREMPSSQDKPQPENDEKYTLSFKLAADKMLKSLSDKAQSSRASLEDVATTKYEIKCQLKNYLAAVKTQRTESESKLKILREQETEAHQKLDSINALIVTLDKYLQASRYLQRQTLSVFSQWENMAATVRTLKDMVTSRKAAEIPKELSQAYLKLLAECFPPEKMRAEAPKDSKNSYLDVMVFYGRYYDGVHLPKHVQLEPAKSQRLDIWRQLVASVNGIKKTCQQLSELTLMEKEITVAITPAVAARSRPISMCDPDDDDDRERLEHDKKASPGNAKLHVSDQKSSSASLGLSFYKSDWQGIAQVINALRKLRDREKEQSQKLDDALHSRELLASFSSKASPATSRSHKAMSREPSSEQKIPEPSASGVGGEST</sequence>
<dbReference type="AlphaFoldDB" id="A0A7S3YFH2"/>
<name>A0A7S3YFH2_9EUKA</name>
<accession>A0A7S3YFH2</accession>
<feature type="domain" description="PH" evidence="2">
    <location>
        <begin position="1"/>
        <end position="70"/>
    </location>
</feature>
<dbReference type="InterPro" id="IPR001849">
    <property type="entry name" value="PH_domain"/>
</dbReference>
<feature type="compositionally biased region" description="Basic and acidic residues" evidence="1">
    <location>
        <begin position="470"/>
        <end position="480"/>
    </location>
</feature>
<evidence type="ECO:0000256" key="1">
    <source>
        <dbReference type="SAM" id="MobiDB-lite"/>
    </source>
</evidence>
<dbReference type="EMBL" id="HBIV01005606">
    <property type="protein sequence ID" value="CAE0650047.1"/>
    <property type="molecule type" value="Transcribed_RNA"/>
</dbReference>
<feature type="region of interest" description="Disordered" evidence="1">
    <location>
        <begin position="453"/>
        <end position="493"/>
    </location>
</feature>
<feature type="compositionally biased region" description="Basic and acidic residues" evidence="1">
    <location>
        <begin position="381"/>
        <end position="390"/>
    </location>
</feature>
<dbReference type="PROSITE" id="PS50003">
    <property type="entry name" value="PH_DOMAIN"/>
    <property type="match status" value="1"/>
</dbReference>
<evidence type="ECO:0000259" key="2">
    <source>
        <dbReference type="PROSITE" id="PS50003"/>
    </source>
</evidence>
<feature type="region of interest" description="Disordered" evidence="1">
    <location>
        <begin position="368"/>
        <end position="402"/>
    </location>
</feature>